<dbReference type="Proteomes" id="UP000287651">
    <property type="component" value="Unassembled WGS sequence"/>
</dbReference>
<evidence type="ECO:0000256" key="1">
    <source>
        <dbReference type="SAM" id="MobiDB-lite"/>
    </source>
</evidence>
<evidence type="ECO:0000313" key="3">
    <source>
        <dbReference type="Proteomes" id="UP000287651"/>
    </source>
</evidence>
<proteinExistence type="predicted"/>
<accession>A0A427AI43</accession>
<reference evidence="2 3" key="1">
    <citation type="journal article" date="2014" name="Agronomy (Basel)">
        <title>A Draft Genome Sequence for Ensete ventricosum, the Drought-Tolerant Tree Against Hunger.</title>
        <authorList>
            <person name="Harrison J."/>
            <person name="Moore K.A."/>
            <person name="Paszkiewicz K."/>
            <person name="Jones T."/>
            <person name="Grant M."/>
            <person name="Ambacheew D."/>
            <person name="Muzemil S."/>
            <person name="Studholme D.J."/>
        </authorList>
    </citation>
    <scope>NUCLEOTIDE SEQUENCE [LARGE SCALE GENOMIC DNA]</scope>
</reference>
<dbReference type="EMBL" id="AMZH03002349">
    <property type="protein sequence ID" value="RRT75894.1"/>
    <property type="molecule type" value="Genomic_DNA"/>
</dbReference>
<name>A0A427AI43_ENSVE</name>
<feature type="region of interest" description="Disordered" evidence="1">
    <location>
        <begin position="29"/>
        <end position="76"/>
    </location>
</feature>
<evidence type="ECO:0000313" key="2">
    <source>
        <dbReference type="EMBL" id="RRT75894.1"/>
    </source>
</evidence>
<organism evidence="2 3">
    <name type="scientific">Ensete ventricosum</name>
    <name type="common">Abyssinian banana</name>
    <name type="synonym">Musa ensete</name>
    <dbReference type="NCBI Taxonomy" id="4639"/>
    <lineage>
        <taxon>Eukaryota</taxon>
        <taxon>Viridiplantae</taxon>
        <taxon>Streptophyta</taxon>
        <taxon>Embryophyta</taxon>
        <taxon>Tracheophyta</taxon>
        <taxon>Spermatophyta</taxon>
        <taxon>Magnoliopsida</taxon>
        <taxon>Liliopsida</taxon>
        <taxon>Zingiberales</taxon>
        <taxon>Musaceae</taxon>
        <taxon>Ensete</taxon>
    </lineage>
</organism>
<sequence>MGAAEAVECDVTGEGSFRGARWWRRKLRSSPSTVEGAAHGSSGEKRKMQTKARVLDPSIDDLGSRGPCRLWRRQRQ</sequence>
<comment type="caution">
    <text evidence="2">The sequence shown here is derived from an EMBL/GenBank/DDBJ whole genome shotgun (WGS) entry which is preliminary data.</text>
</comment>
<protein>
    <submittedName>
        <fullName evidence="2">Uncharacterized protein</fullName>
    </submittedName>
</protein>
<dbReference type="AlphaFoldDB" id="A0A427AI43"/>
<gene>
    <name evidence="2" type="ORF">B296_00007576</name>
</gene>